<sequence>MMIRYVGRQDSSTPSYQSTRDGKVKDGTDAAHANNRHGKVLYSRKDPPKAGELIFNSKIAKVENKHLLSSPASQLLVKEPDWPFHKASEAKLYFVHSGKAGGKSLYKRSFVHESRLRLPCRMFNVTPNDVDDENCFSPDENDPKTFDSLLSKRLYGHFHMANPRYSEEWKTWLRDNTNLLLVTVRDPIDRITSAFNYHYQELITGKNFKVKKRYQRSNIGAKIYMECFADIQALARAMGPKRSTSTTPFCRKLGREFLEGKLVPTPGAHFHYNYHYYANWTWVNQKLVAVLRTESLWEDVARIEELLGGDQKPFLTAENQERVTHGSENFNLTTGVNQKDTFFLCCVLRKELQVYHDLVLAAVNLKGNEKMETLRQAMNHCGIKDEVSSPPVIAGWRWDDWHHRNCSVQDED</sequence>
<dbReference type="EMBL" id="HBIM01004640">
    <property type="protein sequence ID" value="CAE0406033.1"/>
    <property type="molecule type" value="Transcribed_RNA"/>
</dbReference>
<evidence type="ECO:0008006" key="3">
    <source>
        <dbReference type="Google" id="ProtNLM"/>
    </source>
</evidence>
<evidence type="ECO:0000313" key="2">
    <source>
        <dbReference type="EMBL" id="CAE0406033.1"/>
    </source>
</evidence>
<feature type="compositionally biased region" description="Basic and acidic residues" evidence="1">
    <location>
        <begin position="20"/>
        <end position="29"/>
    </location>
</feature>
<proteinExistence type="predicted"/>
<feature type="compositionally biased region" description="Polar residues" evidence="1">
    <location>
        <begin position="9"/>
        <end position="19"/>
    </location>
</feature>
<protein>
    <recommendedName>
        <fullName evidence="3">Sulfotransferase domain-containing protein</fullName>
    </recommendedName>
</protein>
<evidence type="ECO:0000256" key="1">
    <source>
        <dbReference type="SAM" id="MobiDB-lite"/>
    </source>
</evidence>
<dbReference type="InterPro" id="IPR027417">
    <property type="entry name" value="P-loop_NTPase"/>
</dbReference>
<reference evidence="2" key="1">
    <citation type="submission" date="2021-01" db="EMBL/GenBank/DDBJ databases">
        <authorList>
            <person name="Corre E."/>
            <person name="Pelletier E."/>
            <person name="Niang G."/>
            <person name="Scheremetjew M."/>
            <person name="Finn R."/>
            <person name="Kale V."/>
            <person name="Holt S."/>
            <person name="Cochrane G."/>
            <person name="Meng A."/>
            <person name="Brown T."/>
            <person name="Cohen L."/>
        </authorList>
    </citation>
    <scope>NUCLEOTIDE SEQUENCE</scope>
    <source>
        <strain evidence="2">CCMP127</strain>
    </source>
</reference>
<feature type="region of interest" description="Disordered" evidence="1">
    <location>
        <begin position="1"/>
        <end position="43"/>
    </location>
</feature>
<organism evidence="2">
    <name type="scientific">Amphora coffeiformis</name>
    <dbReference type="NCBI Taxonomy" id="265554"/>
    <lineage>
        <taxon>Eukaryota</taxon>
        <taxon>Sar</taxon>
        <taxon>Stramenopiles</taxon>
        <taxon>Ochrophyta</taxon>
        <taxon>Bacillariophyta</taxon>
        <taxon>Bacillariophyceae</taxon>
        <taxon>Bacillariophycidae</taxon>
        <taxon>Thalassiophysales</taxon>
        <taxon>Catenulaceae</taxon>
        <taxon>Amphora</taxon>
    </lineage>
</organism>
<name>A0A7S3L3V6_9STRA</name>
<gene>
    <name evidence="2" type="ORF">ACOF00016_LOCUS3969</name>
</gene>
<dbReference type="Gene3D" id="3.40.50.300">
    <property type="entry name" value="P-loop containing nucleotide triphosphate hydrolases"/>
    <property type="match status" value="1"/>
</dbReference>
<dbReference type="AlphaFoldDB" id="A0A7S3L3V6"/>
<accession>A0A7S3L3V6</accession>